<dbReference type="GO" id="GO:0015562">
    <property type="term" value="F:efflux transmembrane transporter activity"/>
    <property type="evidence" value="ECO:0007669"/>
    <property type="project" value="TreeGrafter"/>
</dbReference>
<sequence>MKILPLITAALVALTLYFVVMERDALRAFAAGEDVVEVVDETVINAPDEDNPPVSVVAMTSVARTVDNGIVLRGRTEAVRRVDVLAETTGLVISEPTRKGSRVEKGQLLCELDEGTKPAELAEARARLVEAEANNTASAKLVERGFTSETAAIARKAQLESAQAAVKQAEKNIARLQITAPFDGLLESDTAEFGQLLQPGSACATILDLSRIKLVGFVPEKDISGIRVGGPAAGRLISGEDVTGIVTFASRSADAQTRTFRIEVEVNNPDGLIRDGSTAEIMIPLDGVKAHLLPQSALTLDDNGRLGVRIDVDGVARFNEVSVIRDAADGIWVSGLPDEVDVIVVGQDFVTDGRAIDVTLRGDG</sequence>
<dbReference type="NCBIfam" id="TIGR01730">
    <property type="entry name" value="RND_mfp"/>
    <property type="match status" value="1"/>
</dbReference>
<dbReference type="Gene3D" id="2.40.30.170">
    <property type="match status" value="1"/>
</dbReference>
<evidence type="ECO:0000259" key="3">
    <source>
        <dbReference type="Pfam" id="PF25954"/>
    </source>
</evidence>
<name>A0A6B0TX92_9RHOB</name>
<proteinExistence type="inferred from homology"/>
<reference evidence="4 5" key="1">
    <citation type="submission" date="2019-12" db="EMBL/GenBank/DDBJ databases">
        <title>Strain KN286 was isolated from seawater, which was collected from Caroline Seamount in the tropical western Pacific.</title>
        <authorList>
            <person name="Wang Q."/>
        </authorList>
    </citation>
    <scope>NUCLEOTIDE SEQUENCE [LARGE SCALE GENOMIC DNA]</scope>
    <source>
        <strain evidence="4 5">KN286</strain>
    </source>
</reference>
<dbReference type="Pfam" id="PF25954">
    <property type="entry name" value="Beta-barrel_RND_2"/>
    <property type="match status" value="1"/>
</dbReference>
<dbReference type="RefSeq" id="WP_160854298.1">
    <property type="nucleotide sequence ID" value="NZ_WUWG01000003.1"/>
</dbReference>
<dbReference type="SUPFAM" id="SSF111369">
    <property type="entry name" value="HlyD-like secretion proteins"/>
    <property type="match status" value="1"/>
</dbReference>
<comment type="caution">
    <text evidence="4">The sequence shown here is derived from an EMBL/GenBank/DDBJ whole genome shotgun (WGS) entry which is preliminary data.</text>
</comment>
<dbReference type="EMBL" id="WUWG01000003">
    <property type="protein sequence ID" value="MXU65643.1"/>
    <property type="molecule type" value="Genomic_DNA"/>
</dbReference>
<evidence type="ECO:0000256" key="2">
    <source>
        <dbReference type="SAM" id="Coils"/>
    </source>
</evidence>
<evidence type="ECO:0000256" key="1">
    <source>
        <dbReference type="ARBA" id="ARBA00009477"/>
    </source>
</evidence>
<protein>
    <submittedName>
        <fullName evidence="4">Efflux RND transporter periplasmic adaptor subunit</fullName>
    </submittedName>
</protein>
<accession>A0A6B0TX92</accession>
<dbReference type="PANTHER" id="PTHR30469">
    <property type="entry name" value="MULTIDRUG RESISTANCE PROTEIN MDTA"/>
    <property type="match status" value="1"/>
</dbReference>
<dbReference type="InterPro" id="IPR006143">
    <property type="entry name" value="RND_pump_MFP"/>
</dbReference>
<dbReference type="PANTHER" id="PTHR30469:SF29">
    <property type="entry name" value="BLR2860 PROTEIN"/>
    <property type="match status" value="1"/>
</dbReference>
<dbReference type="Gene3D" id="1.10.287.470">
    <property type="entry name" value="Helix hairpin bin"/>
    <property type="match status" value="1"/>
</dbReference>
<dbReference type="Gene3D" id="2.40.50.100">
    <property type="match status" value="1"/>
</dbReference>
<dbReference type="AlphaFoldDB" id="A0A6B0TX92"/>
<keyword evidence="5" id="KW-1185">Reference proteome</keyword>
<dbReference type="Gene3D" id="2.40.420.20">
    <property type="match status" value="1"/>
</dbReference>
<dbReference type="InterPro" id="IPR058792">
    <property type="entry name" value="Beta-barrel_RND_2"/>
</dbReference>
<comment type="similarity">
    <text evidence="1">Belongs to the membrane fusion protein (MFP) (TC 8.A.1) family.</text>
</comment>
<organism evidence="4 5">
    <name type="scientific">Oceanomicrobium pacificus</name>
    <dbReference type="NCBI Taxonomy" id="2692916"/>
    <lineage>
        <taxon>Bacteria</taxon>
        <taxon>Pseudomonadati</taxon>
        <taxon>Pseudomonadota</taxon>
        <taxon>Alphaproteobacteria</taxon>
        <taxon>Rhodobacterales</taxon>
        <taxon>Paracoccaceae</taxon>
        <taxon>Oceanomicrobium</taxon>
    </lineage>
</organism>
<gene>
    <name evidence="4" type="ORF">GSH16_09290</name>
</gene>
<feature type="coiled-coil region" evidence="2">
    <location>
        <begin position="152"/>
        <end position="179"/>
    </location>
</feature>
<dbReference type="Proteomes" id="UP000436016">
    <property type="component" value="Unassembled WGS sequence"/>
</dbReference>
<dbReference type="GO" id="GO:1990281">
    <property type="term" value="C:efflux pump complex"/>
    <property type="evidence" value="ECO:0007669"/>
    <property type="project" value="TreeGrafter"/>
</dbReference>
<keyword evidence="2" id="KW-0175">Coiled coil</keyword>
<evidence type="ECO:0000313" key="5">
    <source>
        <dbReference type="Proteomes" id="UP000436016"/>
    </source>
</evidence>
<feature type="domain" description="CusB-like beta-barrel" evidence="3">
    <location>
        <begin position="218"/>
        <end position="282"/>
    </location>
</feature>
<evidence type="ECO:0000313" key="4">
    <source>
        <dbReference type="EMBL" id="MXU65643.1"/>
    </source>
</evidence>